<dbReference type="EMBL" id="CP073355">
    <property type="protein sequence ID" value="URA09471.1"/>
    <property type="molecule type" value="Genomic_DNA"/>
</dbReference>
<sequence length="243" mass="27793">MQFIEVYVVPDTGEETAEFWATLGRDLGIPFFVHAPHYSHGLCLACAQREESNRKLIEESLRFADRLGAQKVVIHPGVNGMIEETARQIALLFDERLVLENKPRHGHGENLMCNGALPEEIDFVMRETGVGFCLDIGHAITAANGFGVSRWDFLRRFFALKPSLLHITDGHWDSFLDEHLHFGEGDFPLEEIVGEIIRVGLGDVFVTNEAYKKSSEELDDFRQDMEYLERLYTKVYRTCEESR</sequence>
<proteinExistence type="predicted"/>
<organism evidence="2 3">
    <name type="scientific">Thermospira aquatica</name>
    <dbReference type="NCBI Taxonomy" id="2828656"/>
    <lineage>
        <taxon>Bacteria</taxon>
        <taxon>Pseudomonadati</taxon>
        <taxon>Spirochaetota</taxon>
        <taxon>Spirochaetia</taxon>
        <taxon>Brevinematales</taxon>
        <taxon>Thermospiraceae</taxon>
        <taxon>Thermospira</taxon>
    </lineage>
</organism>
<accession>A0AAX3BB18</accession>
<evidence type="ECO:0000313" key="3">
    <source>
        <dbReference type="Proteomes" id="UP001056539"/>
    </source>
</evidence>
<evidence type="ECO:0000313" key="2">
    <source>
        <dbReference type="EMBL" id="URA09471.1"/>
    </source>
</evidence>
<reference evidence="2" key="2">
    <citation type="submission" date="2022-06" db="EMBL/GenBank/DDBJ databases">
        <title>Thermospira aquatica gen. nov., sp. nov.</title>
        <authorList>
            <person name="Ben Ali Gam Z."/>
            <person name="Labat M."/>
        </authorList>
    </citation>
    <scope>NUCLEOTIDE SEQUENCE</scope>
    <source>
        <strain evidence="2">F1F22</strain>
    </source>
</reference>
<name>A0AAX3BB18_9SPIR</name>
<dbReference type="AlphaFoldDB" id="A0AAX3BB18"/>
<keyword evidence="3" id="KW-1185">Reference proteome</keyword>
<dbReference type="KEGG" id="taqu:KDW03_08210"/>
<dbReference type="Pfam" id="PF01261">
    <property type="entry name" value="AP_endonuc_2"/>
    <property type="match status" value="1"/>
</dbReference>
<dbReference type="InterPro" id="IPR036237">
    <property type="entry name" value="Xyl_isomerase-like_sf"/>
</dbReference>
<dbReference type="Proteomes" id="UP001056539">
    <property type="component" value="Chromosome"/>
</dbReference>
<protein>
    <submittedName>
        <fullName evidence="2">TIM barrel protein</fullName>
    </submittedName>
</protein>
<dbReference type="InterPro" id="IPR013022">
    <property type="entry name" value="Xyl_isomerase-like_TIM-brl"/>
</dbReference>
<dbReference type="RefSeq" id="WP_271434600.1">
    <property type="nucleotide sequence ID" value="NZ_CP073355.1"/>
</dbReference>
<feature type="domain" description="Xylose isomerase-like TIM barrel" evidence="1">
    <location>
        <begin position="9"/>
        <end position="230"/>
    </location>
</feature>
<dbReference type="Gene3D" id="3.20.20.150">
    <property type="entry name" value="Divalent-metal-dependent TIM barrel enzymes"/>
    <property type="match status" value="1"/>
</dbReference>
<evidence type="ECO:0000259" key="1">
    <source>
        <dbReference type="Pfam" id="PF01261"/>
    </source>
</evidence>
<dbReference type="SUPFAM" id="SSF51658">
    <property type="entry name" value="Xylose isomerase-like"/>
    <property type="match status" value="1"/>
</dbReference>
<reference evidence="2" key="1">
    <citation type="submission" date="2021-04" db="EMBL/GenBank/DDBJ databases">
        <authorList>
            <person name="Postec A."/>
        </authorList>
    </citation>
    <scope>NUCLEOTIDE SEQUENCE</scope>
    <source>
        <strain evidence="2">F1F22</strain>
    </source>
</reference>
<gene>
    <name evidence="2" type="ORF">KDW03_08210</name>
</gene>